<sequence length="471" mass="51720">MTPQRNADGGSAIVPAIATASSTAALRSLGRRGVRTVAVSEHDNPPGFASRYCDETHRVPDPVVDVDGYEAALLRLASRADVETVLPFREADVYVLARSRSAFAEHVGTPWPDLQTLRGAQDRVRLFEAARAAGVAMPETRLLDEWDDWDERVVVKPRYTMYAPEYDDRFDRPAPAMCTTRYVAPNEEPDRAAIVEEMGHVPLAQRYVPSGDEYAFFAQYDEGEAVATFQHRQRRGLKYCGGPSAYRESVDIPELEAAGRRLLDELDWHGVAMVEFLRNPETGEFELMEVNPRFWSSLPFTVQAGVDFPSLYYDQAIGVPIPTEPPYEAEIGGHLLWGEALHLLSVVTDEYPLVERPSFARRLGEVATSLVRSPRFDYLSASDPGPFVRDVRNRAATVVAPLRRATSTAEPATAPEDPVPATSDESASADVEAAELDEEETNTVADAGSPTQVVGDGGHDVDDTDGDRPGS</sequence>
<feature type="domain" description="ATP-grasp" evidence="3">
    <location>
        <begin position="127"/>
        <end position="317"/>
    </location>
</feature>
<feature type="compositionally biased region" description="Basic and acidic residues" evidence="2">
    <location>
        <begin position="457"/>
        <end position="471"/>
    </location>
</feature>
<protein>
    <submittedName>
        <fullName evidence="4">Carboxylate--amine ligase</fullName>
    </submittedName>
</protein>
<name>A0ABD5WRS3_9EURY</name>
<dbReference type="Gene3D" id="3.30.470.20">
    <property type="entry name" value="ATP-grasp fold, B domain"/>
    <property type="match status" value="1"/>
</dbReference>
<dbReference type="Proteomes" id="UP001596388">
    <property type="component" value="Unassembled WGS sequence"/>
</dbReference>
<dbReference type="GeneID" id="79270165"/>
<dbReference type="InterPro" id="IPR011761">
    <property type="entry name" value="ATP-grasp"/>
</dbReference>
<evidence type="ECO:0000313" key="4">
    <source>
        <dbReference type="EMBL" id="MFC7095956.1"/>
    </source>
</evidence>
<reference evidence="4 5" key="1">
    <citation type="journal article" date="2019" name="Int. J. Syst. Evol. Microbiol.">
        <title>The Global Catalogue of Microorganisms (GCM) 10K type strain sequencing project: providing services to taxonomists for standard genome sequencing and annotation.</title>
        <authorList>
            <consortium name="The Broad Institute Genomics Platform"/>
            <consortium name="The Broad Institute Genome Sequencing Center for Infectious Disease"/>
            <person name="Wu L."/>
            <person name="Ma J."/>
        </authorList>
    </citation>
    <scope>NUCLEOTIDE SEQUENCE [LARGE SCALE GENOMIC DNA]</scope>
    <source>
        <strain evidence="4 5">DT55</strain>
    </source>
</reference>
<dbReference type="PROSITE" id="PS50975">
    <property type="entry name" value="ATP_GRASP"/>
    <property type="match status" value="1"/>
</dbReference>
<comment type="caution">
    <text evidence="4">The sequence shown here is derived from an EMBL/GenBank/DDBJ whole genome shotgun (WGS) entry which is preliminary data.</text>
</comment>
<dbReference type="GO" id="GO:0005524">
    <property type="term" value="F:ATP binding"/>
    <property type="evidence" value="ECO:0007669"/>
    <property type="project" value="UniProtKB-UniRule"/>
</dbReference>
<feature type="compositionally biased region" description="Acidic residues" evidence="2">
    <location>
        <begin position="432"/>
        <end position="441"/>
    </location>
</feature>
<evidence type="ECO:0000256" key="1">
    <source>
        <dbReference type="PROSITE-ProRule" id="PRU00409"/>
    </source>
</evidence>
<dbReference type="AlphaFoldDB" id="A0ABD5WRS3"/>
<proteinExistence type="predicted"/>
<feature type="region of interest" description="Disordered" evidence="2">
    <location>
        <begin position="402"/>
        <end position="471"/>
    </location>
</feature>
<organism evidence="4 5">
    <name type="scientific">Halobaculum marinum</name>
    <dbReference type="NCBI Taxonomy" id="3031996"/>
    <lineage>
        <taxon>Archaea</taxon>
        <taxon>Methanobacteriati</taxon>
        <taxon>Methanobacteriota</taxon>
        <taxon>Stenosarchaea group</taxon>
        <taxon>Halobacteria</taxon>
        <taxon>Halobacteriales</taxon>
        <taxon>Haloferacaceae</taxon>
        <taxon>Halobaculum</taxon>
    </lineage>
</organism>
<feature type="compositionally biased region" description="Low complexity" evidence="2">
    <location>
        <begin position="405"/>
        <end position="431"/>
    </location>
</feature>
<keyword evidence="5" id="KW-1185">Reference proteome</keyword>
<dbReference type="RefSeq" id="WP_276236564.1">
    <property type="nucleotide sequence ID" value="NZ_CP119989.1"/>
</dbReference>
<dbReference type="SUPFAM" id="SSF56059">
    <property type="entry name" value="Glutathione synthetase ATP-binding domain-like"/>
    <property type="match status" value="1"/>
</dbReference>
<evidence type="ECO:0000256" key="2">
    <source>
        <dbReference type="SAM" id="MobiDB-lite"/>
    </source>
</evidence>
<evidence type="ECO:0000313" key="5">
    <source>
        <dbReference type="Proteomes" id="UP001596388"/>
    </source>
</evidence>
<evidence type="ECO:0000259" key="3">
    <source>
        <dbReference type="PROSITE" id="PS50975"/>
    </source>
</evidence>
<accession>A0ABD5WRS3</accession>
<keyword evidence="1" id="KW-0547">Nucleotide-binding</keyword>
<dbReference type="GO" id="GO:0016874">
    <property type="term" value="F:ligase activity"/>
    <property type="evidence" value="ECO:0007669"/>
    <property type="project" value="UniProtKB-KW"/>
</dbReference>
<dbReference type="EMBL" id="JBHTAG010000002">
    <property type="protein sequence ID" value="MFC7095956.1"/>
    <property type="molecule type" value="Genomic_DNA"/>
</dbReference>
<gene>
    <name evidence="4" type="ORF">ACFQKD_01440</name>
</gene>
<keyword evidence="4" id="KW-0436">Ligase</keyword>
<dbReference type="Gene3D" id="3.40.50.20">
    <property type="match status" value="1"/>
</dbReference>
<keyword evidence="1" id="KW-0067">ATP-binding</keyword>